<evidence type="ECO:0000256" key="5">
    <source>
        <dbReference type="ARBA" id="ARBA00022573"/>
    </source>
</evidence>
<evidence type="ECO:0000256" key="2">
    <source>
        <dbReference type="ARBA" id="ARBA00007487"/>
    </source>
</evidence>
<evidence type="ECO:0000256" key="6">
    <source>
        <dbReference type="ARBA" id="ARBA00022679"/>
    </source>
</evidence>
<dbReference type="PANTHER" id="PTHR12213:SF0">
    <property type="entry name" value="CORRINOID ADENOSYLTRANSFERASE MMAB"/>
    <property type="match status" value="1"/>
</dbReference>
<keyword evidence="6 14" id="KW-0808">Transferase</keyword>
<gene>
    <name evidence="16" type="ORF">SpAn4DRAFT_1072</name>
</gene>
<evidence type="ECO:0000256" key="8">
    <source>
        <dbReference type="ARBA" id="ARBA00022840"/>
    </source>
</evidence>
<comment type="catalytic activity">
    <reaction evidence="12 14">
        <text>2 cob(II)yrinate a,c diamide + reduced [electron-transfer flavoprotein] + 2 ATP = 2 adenosylcob(III)yrinate a,c-diamide + 2 triphosphate + oxidized [electron-transfer flavoprotein] + 3 H(+)</text>
        <dbReference type="Rhea" id="RHEA:11528"/>
        <dbReference type="Rhea" id="RHEA-COMP:10685"/>
        <dbReference type="Rhea" id="RHEA-COMP:10686"/>
        <dbReference type="ChEBI" id="CHEBI:15378"/>
        <dbReference type="ChEBI" id="CHEBI:18036"/>
        <dbReference type="ChEBI" id="CHEBI:30616"/>
        <dbReference type="ChEBI" id="CHEBI:57692"/>
        <dbReference type="ChEBI" id="CHEBI:58307"/>
        <dbReference type="ChEBI" id="CHEBI:58503"/>
        <dbReference type="ChEBI" id="CHEBI:58537"/>
        <dbReference type="EC" id="2.5.1.17"/>
    </reaction>
</comment>
<evidence type="ECO:0000256" key="10">
    <source>
        <dbReference type="ARBA" id="ARBA00033334"/>
    </source>
</evidence>
<evidence type="ECO:0000256" key="4">
    <source>
        <dbReference type="ARBA" id="ARBA00020963"/>
    </source>
</evidence>
<evidence type="ECO:0000256" key="14">
    <source>
        <dbReference type="RuleBase" id="RU366026"/>
    </source>
</evidence>
<dbReference type="PANTHER" id="PTHR12213">
    <property type="entry name" value="CORRINOID ADENOSYLTRANSFERASE"/>
    <property type="match status" value="1"/>
</dbReference>
<evidence type="ECO:0000259" key="15">
    <source>
        <dbReference type="Pfam" id="PF01923"/>
    </source>
</evidence>
<evidence type="ECO:0000256" key="11">
    <source>
        <dbReference type="ARBA" id="ARBA00033354"/>
    </source>
</evidence>
<feature type="domain" description="Cobalamin adenosyltransferase-like" evidence="15">
    <location>
        <begin position="4"/>
        <end position="166"/>
    </location>
</feature>
<dbReference type="GO" id="GO:0008817">
    <property type="term" value="F:corrinoid adenosyltransferase activity"/>
    <property type="evidence" value="ECO:0007669"/>
    <property type="project" value="UniProtKB-UniRule"/>
</dbReference>
<proteinExistence type="inferred from homology"/>
<dbReference type="Pfam" id="PF01923">
    <property type="entry name" value="Cob_adeno_trans"/>
    <property type="match status" value="1"/>
</dbReference>
<dbReference type="Proteomes" id="UP000049855">
    <property type="component" value="Unassembled WGS sequence"/>
</dbReference>
<dbReference type="RefSeq" id="WP_021170596.1">
    <property type="nucleotide sequence ID" value="NZ_CTRP01000014.1"/>
</dbReference>
<keyword evidence="7 14" id="KW-0547">Nucleotide-binding</keyword>
<reference evidence="17" key="1">
    <citation type="submission" date="2015-03" db="EMBL/GenBank/DDBJ databases">
        <authorList>
            <person name="Nijsse Bart"/>
        </authorList>
    </citation>
    <scope>NUCLEOTIDE SEQUENCE [LARGE SCALE GENOMIC DNA]</scope>
</reference>
<evidence type="ECO:0000256" key="12">
    <source>
        <dbReference type="ARBA" id="ARBA00048555"/>
    </source>
</evidence>
<dbReference type="Gene3D" id="1.20.1200.10">
    <property type="entry name" value="Cobalamin adenosyltransferase-like"/>
    <property type="match status" value="1"/>
</dbReference>
<dbReference type="EMBL" id="CTRP01000014">
    <property type="protein sequence ID" value="CQR74610.1"/>
    <property type="molecule type" value="Genomic_DNA"/>
</dbReference>
<keyword evidence="5 14" id="KW-0169">Cobalamin biosynthesis</keyword>
<dbReference type="NCBIfam" id="TIGR00636">
    <property type="entry name" value="PduO_Nterm"/>
    <property type="match status" value="1"/>
</dbReference>
<evidence type="ECO:0000256" key="9">
    <source>
        <dbReference type="ARBA" id="ARBA00031529"/>
    </source>
</evidence>
<dbReference type="AlphaFoldDB" id="A0A0U1L4L7"/>
<dbReference type="InterPro" id="IPR029499">
    <property type="entry name" value="PduO-typ"/>
</dbReference>
<evidence type="ECO:0000313" key="17">
    <source>
        <dbReference type="Proteomes" id="UP000049855"/>
    </source>
</evidence>
<protein>
    <recommendedName>
        <fullName evidence="4 14">Corrinoid adenosyltransferase</fullName>
        <ecNumber evidence="3 14">2.5.1.17</ecNumber>
    </recommendedName>
    <alternativeName>
        <fullName evidence="9 14">Cob(II)alamin adenosyltransferase</fullName>
    </alternativeName>
    <alternativeName>
        <fullName evidence="11 14">Cob(II)yrinic acid a,c-diamide adenosyltransferase</fullName>
    </alternativeName>
    <alternativeName>
        <fullName evidence="10 14">Cobinamide/cobalamin adenosyltransferase</fullName>
    </alternativeName>
</protein>
<accession>A0A0U1L4L7</accession>
<dbReference type="SUPFAM" id="SSF89028">
    <property type="entry name" value="Cobalamin adenosyltransferase-like"/>
    <property type="match status" value="1"/>
</dbReference>
<dbReference type="GO" id="GO:0005524">
    <property type="term" value="F:ATP binding"/>
    <property type="evidence" value="ECO:0007669"/>
    <property type="project" value="UniProtKB-UniRule"/>
</dbReference>
<dbReference type="EC" id="2.5.1.17" evidence="3 14"/>
<evidence type="ECO:0000256" key="3">
    <source>
        <dbReference type="ARBA" id="ARBA00012454"/>
    </source>
</evidence>
<dbReference type="GO" id="GO:0009236">
    <property type="term" value="P:cobalamin biosynthetic process"/>
    <property type="evidence" value="ECO:0007669"/>
    <property type="project" value="UniProtKB-UniRule"/>
</dbReference>
<evidence type="ECO:0000256" key="13">
    <source>
        <dbReference type="ARBA" id="ARBA00048692"/>
    </source>
</evidence>
<keyword evidence="17" id="KW-1185">Reference proteome</keyword>
<dbReference type="InterPro" id="IPR016030">
    <property type="entry name" value="CblAdoTrfase-like"/>
</dbReference>
<sequence>MSKVYTKTGDKGTTGLLTGERVRKTSARVEAYGTVDEINSALGLARANCSNQEVKEAIVKLQKLLMLIMADLASGGNKEHYVTNDHVITLEQMIDEFDAKLPPLKNFIIPGDTPGAAALDLARTVTRRAERQTLRFKEAETDAGVTEALLISLNRLSDFCFVLSRFEAESTANL</sequence>
<evidence type="ECO:0000313" key="16">
    <source>
        <dbReference type="EMBL" id="CQR74610.1"/>
    </source>
</evidence>
<evidence type="ECO:0000256" key="7">
    <source>
        <dbReference type="ARBA" id="ARBA00022741"/>
    </source>
</evidence>
<comment type="similarity">
    <text evidence="2 14">Belongs to the Cob(I)alamin adenosyltransferase family.</text>
</comment>
<comment type="pathway">
    <text evidence="1 14">Cofactor biosynthesis; adenosylcobalamin biosynthesis; adenosylcobalamin from cob(II)yrinate a,c-diamide: step 2/7.</text>
</comment>
<evidence type="ECO:0000256" key="1">
    <source>
        <dbReference type="ARBA" id="ARBA00005121"/>
    </source>
</evidence>
<keyword evidence="8 14" id="KW-0067">ATP-binding</keyword>
<comment type="catalytic activity">
    <reaction evidence="13 14">
        <text>2 cob(II)alamin + reduced [electron-transfer flavoprotein] + 2 ATP = 2 adenosylcob(III)alamin + 2 triphosphate + oxidized [electron-transfer flavoprotein] + 3 H(+)</text>
        <dbReference type="Rhea" id="RHEA:28671"/>
        <dbReference type="Rhea" id="RHEA-COMP:10685"/>
        <dbReference type="Rhea" id="RHEA-COMP:10686"/>
        <dbReference type="ChEBI" id="CHEBI:15378"/>
        <dbReference type="ChEBI" id="CHEBI:16304"/>
        <dbReference type="ChEBI" id="CHEBI:18036"/>
        <dbReference type="ChEBI" id="CHEBI:18408"/>
        <dbReference type="ChEBI" id="CHEBI:30616"/>
        <dbReference type="ChEBI" id="CHEBI:57692"/>
        <dbReference type="ChEBI" id="CHEBI:58307"/>
        <dbReference type="EC" id="2.5.1.17"/>
    </reaction>
</comment>
<dbReference type="UniPathway" id="UPA00148">
    <property type="reaction ID" value="UER00233"/>
</dbReference>
<dbReference type="InterPro" id="IPR036451">
    <property type="entry name" value="CblAdoTrfase-like_sf"/>
</dbReference>
<organism evidence="16 17">
    <name type="scientific">Sporomusa ovata</name>
    <dbReference type="NCBI Taxonomy" id="2378"/>
    <lineage>
        <taxon>Bacteria</taxon>
        <taxon>Bacillati</taxon>
        <taxon>Bacillota</taxon>
        <taxon>Negativicutes</taxon>
        <taxon>Selenomonadales</taxon>
        <taxon>Sporomusaceae</taxon>
        <taxon>Sporomusa</taxon>
    </lineage>
</organism>
<name>A0A0U1L4L7_9FIRM</name>